<dbReference type="EMBL" id="VOQF01000004">
    <property type="protein sequence ID" value="TXC91524.1"/>
    <property type="molecule type" value="Genomic_DNA"/>
</dbReference>
<evidence type="ECO:0000256" key="2">
    <source>
        <dbReference type="ARBA" id="ARBA00022827"/>
    </source>
</evidence>
<dbReference type="PANTHER" id="PTHR42659">
    <property type="entry name" value="XANTHINE DEHYDROGENASE SUBUNIT C-RELATED"/>
    <property type="match status" value="1"/>
</dbReference>
<dbReference type="InterPro" id="IPR036683">
    <property type="entry name" value="CO_DH_flav_C_dom_sf"/>
</dbReference>
<dbReference type="Pfam" id="PF00941">
    <property type="entry name" value="FAD_binding_5"/>
    <property type="match status" value="1"/>
</dbReference>
<dbReference type="SUPFAM" id="SSF55447">
    <property type="entry name" value="CO dehydrogenase flavoprotein C-terminal domain-like"/>
    <property type="match status" value="1"/>
</dbReference>
<dbReference type="Proteomes" id="UP000321363">
    <property type="component" value="Unassembled WGS sequence"/>
</dbReference>
<dbReference type="AlphaFoldDB" id="A0A5C6W0Z6"/>
<name>A0A5C6W0Z6_9BACI</name>
<evidence type="ECO:0000259" key="4">
    <source>
        <dbReference type="PROSITE" id="PS51387"/>
    </source>
</evidence>
<dbReference type="PANTHER" id="PTHR42659:SF2">
    <property type="entry name" value="XANTHINE DEHYDROGENASE SUBUNIT C-RELATED"/>
    <property type="match status" value="1"/>
</dbReference>
<evidence type="ECO:0000313" key="5">
    <source>
        <dbReference type="EMBL" id="TXC91524.1"/>
    </source>
</evidence>
<comment type="caution">
    <text evidence="5">The sequence shown here is derived from an EMBL/GenBank/DDBJ whole genome shotgun (WGS) entry which is preliminary data.</text>
</comment>
<dbReference type="GO" id="GO:0071949">
    <property type="term" value="F:FAD binding"/>
    <property type="evidence" value="ECO:0007669"/>
    <property type="project" value="InterPro"/>
</dbReference>
<keyword evidence="6" id="KW-1185">Reference proteome</keyword>
<keyword evidence="2" id="KW-0274">FAD</keyword>
<dbReference type="SMART" id="SM01092">
    <property type="entry name" value="CO_deh_flav_C"/>
    <property type="match status" value="1"/>
</dbReference>
<dbReference type="Gene3D" id="3.30.465.10">
    <property type="match status" value="1"/>
</dbReference>
<gene>
    <name evidence="5" type="ORF">FS935_07755</name>
</gene>
<dbReference type="InterPro" id="IPR051312">
    <property type="entry name" value="Diverse_Substr_Oxidored"/>
</dbReference>
<dbReference type="SUPFAM" id="SSF56176">
    <property type="entry name" value="FAD-binding/transporter-associated domain-like"/>
    <property type="match status" value="1"/>
</dbReference>
<dbReference type="Gene3D" id="3.30.390.50">
    <property type="entry name" value="CO dehydrogenase flavoprotein, C-terminal domain"/>
    <property type="match status" value="1"/>
</dbReference>
<dbReference type="InterPro" id="IPR016169">
    <property type="entry name" value="FAD-bd_PCMH_sub2"/>
</dbReference>
<reference evidence="5 6" key="1">
    <citation type="journal article" date="2005" name="Int. J. Syst. Evol. Microbiol.">
        <title>Bacillus litoralis sp. nov., isolated from a tidal flat of the Yellow Sea in Korea.</title>
        <authorList>
            <person name="Yoon J.H."/>
            <person name="Oh T.K."/>
        </authorList>
    </citation>
    <scope>NUCLEOTIDE SEQUENCE [LARGE SCALE GENOMIC DNA]</scope>
    <source>
        <strain evidence="5 6">SW-211</strain>
    </source>
</reference>
<dbReference type="PROSITE" id="PS51387">
    <property type="entry name" value="FAD_PCMH"/>
    <property type="match status" value="1"/>
</dbReference>
<dbReference type="InterPro" id="IPR005107">
    <property type="entry name" value="CO_DH_flav_C"/>
</dbReference>
<evidence type="ECO:0000256" key="3">
    <source>
        <dbReference type="ARBA" id="ARBA00023002"/>
    </source>
</evidence>
<evidence type="ECO:0000256" key="1">
    <source>
        <dbReference type="ARBA" id="ARBA00022630"/>
    </source>
</evidence>
<dbReference type="RefSeq" id="WP_146947243.1">
    <property type="nucleotide sequence ID" value="NZ_VOQF01000004.1"/>
</dbReference>
<organism evidence="5 6">
    <name type="scientific">Metabacillus litoralis</name>
    <dbReference type="NCBI Taxonomy" id="152268"/>
    <lineage>
        <taxon>Bacteria</taxon>
        <taxon>Bacillati</taxon>
        <taxon>Bacillota</taxon>
        <taxon>Bacilli</taxon>
        <taxon>Bacillales</taxon>
        <taxon>Bacillaceae</taxon>
        <taxon>Metabacillus</taxon>
    </lineage>
</organism>
<keyword evidence="3" id="KW-0560">Oxidoreductase</keyword>
<keyword evidence="1" id="KW-0285">Flavoprotein</keyword>
<protein>
    <submittedName>
        <fullName evidence="5">Xanthine dehydrogenase</fullName>
    </submittedName>
</protein>
<dbReference type="InterPro" id="IPR036318">
    <property type="entry name" value="FAD-bd_PCMH-like_sf"/>
</dbReference>
<sequence>MVSEKSETVTRSDIAVSIPITLKEALQSKSKFKEGVYIAGGTLMQLDWEANEIMTKHIVSLKNLSELKGVEVVKEGQKRFVKIGALTTINECLNHTLTAMYCPLFVSACHSIAAPAVRNLATVGGNVASRIGDSLPALLVLDAEITCLMNGKKMTKKISDWLNDKQNSSFLLIDIRIPFPEEQVSYFYKKVGRREAFTPAVVSVSGMWRFEDEELLDVRLAVGGGSHYPVRLYQVEELLKTDSLKFSSELVYSEILNEFNSYSDPFLSDQYRKKVAANIIISKLKKQFI</sequence>
<evidence type="ECO:0000313" key="6">
    <source>
        <dbReference type="Proteomes" id="UP000321363"/>
    </source>
</evidence>
<dbReference type="Pfam" id="PF03450">
    <property type="entry name" value="CO_deh_flav_C"/>
    <property type="match status" value="1"/>
</dbReference>
<feature type="domain" description="FAD-binding PCMH-type" evidence="4">
    <location>
        <begin position="9"/>
        <end position="182"/>
    </location>
</feature>
<dbReference type="InterPro" id="IPR016166">
    <property type="entry name" value="FAD-bd_PCMH"/>
</dbReference>
<dbReference type="InterPro" id="IPR002346">
    <property type="entry name" value="Mopterin_DH_FAD-bd"/>
</dbReference>
<proteinExistence type="predicted"/>
<dbReference type="OrthoDB" id="9774454at2"/>
<accession>A0A5C6W0Z6</accession>
<dbReference type="GO" id="GO:0016491">
    <property type="term" value="F:oxidoreductase activity"/>
    <property type="evidence" value="ECO:0007669"/>
    <property type="project" value="UniProtKB-KW"/>
</dbReference>